<accession>A0AAD0LAC4</accession>
<evidence type="ECO:0008006" key="5">
    <source>
        <dbReference type="Google" id="ProtNLM"/>
    </source>
</evidence>
<proteinExistence type="predicted"/>
<protein>
    <recommendedName>
        <fullName evidence="5">Lipoprotein</fullName>
    </recommendedName>
</protein>
<dbReference type="AlphaFoldDB" id="A0AAD0LAC4"/>
<evidence type="ECO:0000313" key="3">
    <source>
        <dbReference type="EMBL" id="AXA27178.1"/>
    </source>
</evidence>
<evidence type="ECO:0000313" key="4">
    <source>
        <dbReference type="Proteomes" id="UP000251617"/>
    </source>
</evidence>
<feature type="chain" id="PRO_5042185526" description="Lipoprotein" evidence="2">
    <location>
        <begin position="32"/>
        <end position="90"/>
    </location>
</feature>
<dbReference type="EMBL" id="CP030750">
    <property type="protein sequence ID" value="AXA27178.1"/>
    <property type="molecule type" value="Genomic_DNA"/>
</dbReference>
<sequence>MNGFRHVKYTTPFTLLALGLALSGCSSSSSSYTPKTSNLDWETPGMQLGGDRGLPLRVDDRCRKRGCDNHKLFFNPAEPEPSVNTIHRGW</sequence>
<gene>
    <name evidence="3" type="ORF">C1S65_24825</name>
</gene>
<feature type="region of interest" description="Disordered" evidence="1">
    <location>
        <begin position="29"/>
        <end position="52"/>
    </location>
</feature>
<name>A0AAD0LAC4_PSEPU</name>
<organism evidence="3 4">
    <name type="scientific">Pseudomonas putida</name>
    <name type="common">Arthrobacter siderocapsulatus</name>
    <dbReference type="NCBI Taxonomy" id="303"/>
    <lineage>
        <taxon>Bacteria</taxon>
        <taxon>Pseudomonadati</taxon>
        <taxon>Pseudomonadota</taxon>
        <taxon>Gammaproteobacteria</taxon>
        <taxon>Pseudomonadales</taxon>
        <taxon>Pseudomonadaceae</taxon>
        <taxon>Pseudomonas</taxon>
    </lineage>
</organism>
<evidence type="ECO:0000256" key="2">
    <source>
        <dbReference type="SAM" id="SignalP"/>
    </source>
</evidence>
<dbReference type="Proteomes" id="UP000251617">
    <property type="component" value="Chromosome"/>
</dbReference>
<feature type="signal peptide" evidence="2">
    <location>
        <begin position="1"/>
        <end position="31"/>
    </location>
</feature>
<keyword evidence="2" id="KW-0732">Signal</keyword>
<evidence type="ECO:0000256" key="1">
    <source>
        <dbReference type="SAM" id="MobiDB-lite"/>
    </source>
</evidence>
<reference evidence="3 4" key="1">
    <citation type="submission" date="2018-06" db="EMBL/GenBank/DDBJ databases">
        <title>The genome of Pseudomonas putida NX-1, a lignin degrader.</title>
        <authorList>
            <person name="Xu Z."/>
        </authorList>
    </citation>
    <scope>NUCLEOTIDE SEQUENCE [LARGE SCALE GENOMIC DNA]</scope>
    <source>
        <strain evidence="3 4">NX-1</strain>
    </source>
</reference>
<dbReference type="PROSITE" id="PS51257">
    <property type="entry name" value="PROKAR_LIPOPROTEIN"/>
    <property type="match status" value="1"/>
</dbReference>